<dbReference type="SMART" id="SM00345">
    <property type="entry name" value="HTH_GNTR"/>
    <property type="match status" value="1"/>
</dbReference>
<keyword evidence="6" id="KW-1185">Reference proteome</keyword>
<sequence length="212" mass="23757">MSKASERAYRTIREGILRGRFAPGDRLVEEELAEYCGVSRTPIRDAIRRLDGDMLVRWEPNRGAVVASLSDEDVGDLFEIRALIEGHAARRAAERADPATLDRLDAEVAAVFEALDSGSPYYMETFLDANARFHDAVYDMAGSERLREIRQRLVDQSVVLRTVRQFALEDLRRSNMHHADLIAALRAGDGQWAQSVMVAHILAAHRRLAGAE</sequence>
<dbReference type="EMBL" id="SLXO01000006">
    <property type="protein sequence ID" value="TCP33875.1"/>
    <property type="molecule type" value="Genomic_DNA"/>
</dbReference>
<dbReference type="Pfam" id="PF07729">
    <property type="entry name" value="FCD"/>
    <property type="match status" value="1"/>
</dbReference>
<evidence type="ECO:0000313" key="5">
    <source>
        <dbReference type="EMBL" id="TCP33875.1"/>
    </source>
</evidence>
<dbReference type="Pfam" id="PF00392">
    <property type="entry name" value="GntR"/>
    <property type="match status" value="1"/>
</dbReference>
<evidence type="ECO:0000256" key="3">
    <source>
        <dbReference type="ARBA" id="ARBA00023163"/>
    </source>
</evidence>
<keyword evidence="2" id="KW-0238">DNA-binding</keyword>
<dbReference type="FunCoup" id="A0A4R2PIV6">
    <property type="interactions" value="43"/>
</dbReference>
<accession>A0A4R2PIV6</accession>
<dbReference type="Gene3D" id="1.10.10.10">
    <property type="entry name" value="Winged helix-like DNA-binding domain superfamily/Winged helix DNA-binding domain"/>
    <property type="match status" value="1"/>
</dbReference>
<dbReference type="RefSeq" id="WP_165878806.1">
    <property type="nucleotide sequence ID" value="NZ_JACIGF010000006.1"/>
</dbReference>
<proteinExistence type="predicted"/>
<comment type="caution">
    <text evidence="5">The sequence shown here is derived from an EMBL/GenBank/DDBJ whole genome shotgun (WGS) entry which is preliminary data.</text>
</comment>
<dbReference type="AlphaFoldDB" id="A0A4R2PIV6"/>
<reference evidence="5 6" key="1">
    <citation type="submission" date="2019-03" db="EMBL/GenBank/DDBJ databases">
        <title>Genomic Encyclopedia of Type Strains, Phase IV (KMG-IV): sequencing the most valuable type-strain genomes for metagenomic binning, comparative biology and taxonomic classification.</title>
        <authorList>
            <person name="Goeker M."/>
        </authorList>
    </citation>
    <scope>NUCLEOTIDE SEQUENCE [LARGE SCALE GENOMIC DNA]</scope>
    <source>
        <strain evidence="5 6">DSM 2132</strain>
    </source>
</reference>
<protein>
    <submittedName>
        <fullName evidence="5">GntR family transcriptional regulator</fullName>
    </submittedName>
</protein>
<evidence type="ECO:0000259" key="4">
    <source>
        <dbReference type="PROSITE" id="PS50949"/>
    </source>
</evidence>
<evidence type="ECO:0000256" key="2">
    <source>
        <dbReference type="ARBA" id="ARBA00023125"/>
    </source>
</evidence>
<dbReference type="InterPro" id="IPR036390">
    <property type="entry name" value="WH_DNA-bd_sf"/>
</dbReference>
<dbReference type="PANTHER" id="PTHR43537">
    <property type="entry name" value="TRANSCRIPTIONAL REGULATOR, GNTR FAMILY"/>
    <property type="match status" value="1"/>
</dbReference>
<dbReference type="InterPro" id="IPR036388">
    <property type="entry name" value="WH-like_DNA-bd_sf"/>
</dbReference>
<dbReference type="InParanoid" id="A0A4R2PIV6"/>
<keyword evidence="3" id="KW-0804">Transcription</keyword>
<dbReference type="GO" id="GO:0003677">
    <property type="term" value="F:DNA binding"/>
    <property type="evidence" value="ECO:0007669"/>
    <property type="project" value="UniProtKB-KW"/>
</dbReference>
<dbReference type="Proteomes" id="UP000295399">
    <property type="component" value="Unassembled WGS sequence"/>
</dbReference>
<organism evidence="5 6">
    <name type="scientific">Rhodothalassium salexigens DSM 2132</name>
    <dbReference type="NCBI Taxonomy" id="1188247"/>
    <lineage>
        <taxon>Bacteria</taxon>
        <taxon>Pseudomonadati</taxon>
        <taxon>Pseudomonadota</taxon>
        <taxon>Alphaproteobacteria</taxon>
        <taxon>Rhodothalassiales</taxon>
        <taxon>Rhodothalassiaceae</taxon>
        <taxon>Rhodothalassium</taxon>
    </lineage>
</organism>
<evidence type="ECO:0000256" key="1">
    <source>
        <dbReference type="ARBA" id="ARBA00023015"/>
    </source>
</evidence>
<dbReference type="Gene3D" id="1.20.120.530">
    <property type="entry name" value="GntR ligand-binding domain-like"/>
    <property type="match status" value="1"/>
</dbReference>
<dbReference type="GO" id="GO:0003700">
    <property type="term" value="F:DNA-binding transcription factor activity"/>
    <property type="evidence" value="ECO:0007669"/>
    <property type="project" value="InterPro"/>
</dbReference>
<evidence type="ECO:0000313" key="6">
    <source>
        <dbReference type="Proteomes" id="UP000295399"/>
    </source>
</evidence>
<keyword evidence="1" id="KW-0805">Transcription regulation</keyword>
<dbReference type="PANTHER" id="PTHR43537:SF24">
    <property type="entry name" value="GLUCONATE OPERON TRANSCRIPTIONAL REPRESSOR"/>
    <property type="match status" value="1"/>
</dbReference>
<dbReference type="PROSITE" id="PS50949">
    <property type="entry name" value="HTH_GNTR"/>
    <property type="match status" value="1"/>
</dbReference>
<dbReference type="InterPro" id="IPR008920">
    <property type="entry name" value="TF_FadR/GntR_C"/>
</dbReference>
<feature type="domain" description="HTH gntR-type" evidence="4">
    <location>
        <begin position="2"/>
        <end position="69"/>
    </location>
</feature>
<dbReference type="SUPFAM" id="SSF48008">
    <property type="entry name" value="GntR ligand-binding domain-like"/>
    <property type="match status" value="1"/>
</dbReference>
<gene>
    <name evidence="5" type="ORF">EV659_10633</name>
</gene>
<dbReference type="CDD" id="cd07377">
    <property type="entry name" value="WHTH_GntR"/>
    <property type="match status" value="1"/>
</dbReference>
<dbReference type="InterPro" id="IPR000524">
    <property type="entry name" value="Tscrpt_reg_HTH_GntR"/>
</dbReference>
<name>A0A4R2PIV6_RHOSA</name>
<dbReference type="SMART" id="SM00895">
    <property type="entry name" value="FCD"/>
    <property type="match status" value="1"/>
</dbReference>
<dbReference type="InterPro" id="IPR011711">
    <property type="entry name" value="GntR_C"/>
</dbReference>
<dbReference type="SUPFAM" id="SSF46785">
    <property type="entry name" value="Winged helix' DNA-binding domain"/>
    <property type="match status" value="1"/>
</dbReference>